<evidence type="ECO:0000313" key="4">
    <source>
        <dbReference type="Proteomes" id="UP000318431"/>
    </source>
</evidence>
<proteinExistence type="predicted"/>
<dbReference type="Pfam" id="PF11984">
    <property type="entry name" value="DUF3485"/>
    <property type="match status" value="1"/>
</dbReference>
<name>A0A562R9T9_9BURK</name>
<dbReference type="Proteomes" id="UP000318431">
    <property type="component" value="Unassembled WGS sequence"/>
</dbReference>
<gene>
    <name evidence="3" type="ORF">IP91_02552</name>
</gene>
<dbReference type="InterPro" id="IPR054653">
    <property type="entry name" value="EpsI_type_B_pred"/>
</dbReference>
<organism evidence="3 4">
    <name type="scientific">Pseudoduganella lurida</name>
    <dbReference type="NCBI Taxonomy" id="1036180"/>
    <lineage>
        <taxon>Bacteria</taxon>
        <taxon>Pseudomonadati</taxon>
        <taxon>Pseudomonadota</taxon>
        <taxon>Betaproteobacteria</taxon>
        <taxon>Burkholderiales</taxon>
        <taxon>Oxalobacteraceae</taxon>
        <taxon>Telluria group</taxon>
        <taxon>Pseudoduganella</taxon>
    </lineage>
</organism>
<dbReference type="InterPro" id="IPR014263">
    <property type="entry name" value="Methanolan_biosynth_EpsI"/>
</dbReference>
<keyword evidence="4" id="KW-1185">Reference proteome</keyword>
<dbReference type="NCBIfam" id="NF045609">
    <property type="entry name" value="EpsI_type_B"/>
    <property type="match status" value="1"/>
</dbReference>
<feature type="signal peptide" evidence="1">
    <location>
        <begin position="1"/>
        <end position="19"/>
    </location>
</feature>
<dbReference type="NCBIfam" id="TIGR02914">
    <property type="entry name" value="EpsI_fam"/>
    <property type="match status" value="1"/>
</dbReference>
<comment type="caution">
    <text evidence="3">The sequence shown here is derived from an EMBL/GenBank/DDBJ whole genome shotgun (WGS) entry which is preliminary data.</text>
</comment>
<keyword evidence="1" id="KW-0732">Signal</keyword>
<dbReference type="EMBL" id="VLLB01000004">
    <property type="protein sequence ID" value="TWI65146.1"/>
    <property type="molecule type" value="Genomic_DNA"/>
</dbReference>
<evidence type="ECO:0000259" key="2">
    <source>
        <dbReference type="Pfam" id="PF11984"/>
    </source>
</evidence>
<protein>
    <submittedName>
        <fullName evidence="3">EpsI family protein</fullName>
    </submittedName>
</protein>
<dbReference type="AlphaFoldDB" id="A0A562R9T9"/>
<feature type="chain" id="PRO_5021904995" evidence="1">
    <location>
        <begin position="20"/>
        <end position="225"/>
    </location>
</feature>
<dbReference type="OrthoDB" id="8583485at2"/>
<feature type="domain" description="Methanolan biosynthesis EpsI" evidence="2">
    <location>
        <begin position="10"/>
        <end position="216"/>
    </location>
</feature>
<sequence length="225" mass="24567">MRKSLMISALLGVLMVSSAAVTKVITPTTKMADRQARFNLAQIIPSKFGEWRVDDSIVPLQVDPDTQSRLDKIYNQTLSRTYINHEGERIMLSIAYGGDQSDGLGVHKPETCYTAQGFNVNNQIDGQLATAYGNIAVRRLFASAGARYEPITYWITVGNKVTRPGMEQKLQQLKYGLSGAIPDGMLVRVSSIATDTSAAYAVQQKFVDAMLSSLDTAGRTRLIGG</sequence>
<evidence type="ECO:0000256" key="1">
    <source>
        <dbReference type="SAM" id="SignalP"/>
    </source>
</evidence>
<evidence type="ECO:0000313" key="3">
    <source>
        <dbReference type="EMBL" id="TWI65146.1"/>
    </source>
</evidence>
<accession>A0A562R9T9</accession>
<reference evidence="3 4" key="1">
    <citation type="journal article" date="2015" name="Stand. Genomic Sci.">
        <title>Genomic Encyclopedia of Bacterial and Archaeal Type Strains, Phase III: the genomes of soil and plant-associated and newly described type strains.</title>
        <authorList>
            <person name="Whitman W.B."/>
            <person name="Woyke T."/>
            <person name="Klenk H.P."/>
            <person name="Zhou Y."/>
            <person name="Lilburn T.G."/>
            <person name="Beck B.J."/>
            <person name="De Vos P."/>
            <person name="Vandamme P."/>
            <person name="Eisen J.A."/>
            <person name="Garrity G."/>
            <person name="Hugenholtz P."/>
            <person name="Kyrpides N.C."/>
        </authorList>
    </citation>
    <scope>NUCLEOTIDE SEQUENCE [LARGE SCALE GENOMIC DNA]</scope>
    <source>
        <strain evidence="3 4">CGMCC 1.10822</strain>
    </source>
</reference>
<dbReference type="RefSeq" id="WP_145649402.1">
    <property type="nucleotide sequence ID" value="NZ_VLLB01000004.1"/>
</dbReference>